<dbReference type="AlphaFoldDB" id="A0A2T2PAJ0"/>
<evidence type="ECO:0000313" key="3">
    <source>
        <dbReference type="Proteomes" id="UP000240883"/>
    </source>
</evidence>
<accession>A0A2T2PAJ0</accession>
<dbReference type="Proteomes" id="UP000240883">
    <property type="component" value="Unassembled WGS sequence"/>
</dbReference>
<proteinExistence type="predicted"/>
<evidence type="ECO:0000256" key="1">
    <source>
        <dbReference type="SAM" id="MobiDB-lite"/>
    </source>
</evidence>
<gene>
    <name evidence="2" type="ORF">BS50DRAFT_21218</name>
</gene>
<dbReference type="EMBL" id="KZ678128">
    <property type="protein sequence ID" value="PSN74673.1"/>
    <property type="molecule type" value="Genomic_DNA"/>
</dbReference>
<feature type="compositionally biased region" description="Low complexity" evidence="1">
    <location>
        <begin position="152"/>
        <end position="163"/>
    </location>
</feature>
<feature type="region of interest" description="Disordered" evidence="1">
    <location>
        <begin position="227"/>
        <end position="297"/>
    </location>
</feature>
<protein>
    <submittedName>
        <fullName evidence="2">Uncharacterized protein</fullName>
    </submittedName>
</protein>
<name>A0A2T2PAJ0_CORCC</name>
<organism evidence="2 3">
    <name type="scientific">Corynespora cassiicola Philippines</name>
    <dbReference type="NCBI Taxonomy" id="1448308"/>
    <lineage>
        <taxon>Eukaryota</taxon>
        <taxon>Fungi</taxon>
        <taxon>Dikarya</taxon>
        <taxon>Ascomycota</taxon>
        <taxon>Pezizomycotina</taxon>
        <taxon>Dothideomycetes</taxon>
        <taxon>Pleosporomycetidae</taxon>
        <taxon>Pleosporales</taxon>
        <taxon>Corynesporascaceae</taxon>
        <taxon>Corynespora</taxon>
    </lineage>
</organism>
<keyword evidence="3" id="KW-1185">Reference proteome</keyword>
<evidence type="ECO:0000313" key="2">
    <source>
        <dbReference type="EMBL" id="PSN74673.1"/>
    </source>
</evidence>
<reference evidence="2 3" key="1">
    <citation type="journal article" date="2018" name="Front. Microbiol.">
        <title>Genome-Wide Analysis of Corynespora cassiicola Leaf Fall Disease Putative Effectors.</title>
        <authorList>
            <person name="Lopez D."/>
            <person name="Ribeiro S."/>
            <person name="Label P."/>
            <person name="Fumanal B."/>
            <person name="Venisse J.S."/>
            <person name="Kohler A."/>
            <person name="de Oliveira R.R."/>
            <person name="Labutti K."/>
            <person name="Lipzen A."/>
            <person name="Lail K."/>
            <person name="Bauer D."/>
            <person name="Ohm R.A."/>
            <person name="Barry K.W."/>
            <person name="Spatafora J."/>
            <person name="Grigoriev I.V."/>
            <person name="Martin F.M."/>
            <person name="Pujade-Renaud V."/>
        </authorList>
    </citation>
    <scope>NUCLEOTIDE SEQUENCE [LARGE SCALE GENOMIC DNA]</scope>
    <source>
        <strain evidence="2 3">Philippines</strain>
    </source>
</reference>
<sequence>MALDGARSRRGVAAISGIIRAIAPYWPSPPPNPPPGRTACDAWGCLIRNSCFTRPTPRPLPAPACARRPANLPVVRAAGLPPLVSSVCCLVCPPGRVWGAGRFLSGSRLAARAVVVAAAAAVASPVVASPVVASPVVASPVVASPSVVLVSHRSGSSSSSSSINGGGAGRGSSPSKGRQPNPPQPQPHPHTHTATTRWCGWFHVPSEQTSSAPPALPAPSALAACSAAATGRQPGRPGCQWTQSTPPAAGRAFRPASSRPGFFPAPQSANYHGQRPPRRRQLTAHHNQDRKPCTAPGIWGPSVGPLCRRQAPGSTPRAANCCPLTVACAAALLHRCTACPLARKPQPPSWLARPGVVPSHLSWSSYLLGRPPGFLVHRQPAPVSSLPPASSQACPAGLSPARIHIPVLPLTPPRCPLSEV</sequence>
<feature type="region of interest" description="Disordered" evidence="1">
    <location>
        <begin position="152"/>
        <end position="194"/>
    </location>
</feature>